<dbReference type="Proteomes" id="UP000231843">
    <property type="component" value="Unassembled WGS sequence"/>
</dbReference>
<keyword evidence="2" id="KW-1185">Reference proteome</keyword>
<evidence type="ECO:0000313" key="1">
    <source>
        <dbReference type="EMBL" id="PJZ78252.1"/>
    </source>
</evidence>
<evidence type="ECO:0008006" key="3">
    <source>
        <dbReference type="Google" id="ProtNLM"/>
    </source>
</evidence>
<dbReference type="RefSeq" id="WP_100767092.1">
    <property type="nucleotide sequence ID" value="NZ_NPEA01000002.1"/>
</dbReference>
<evidence type="ECO:0000313" key="2">
    <source>
        <dbReference type="Proteomes" id="UP000231843"/>
    </source>
</evidence>
<name>A0A2N0A1R6_9LEPT</name>
<protein>
    <recommendedName>
        <fullName evidence="3">Lipoprotein</fullName>
    </recommendedName>
</protein>
<dbReference type="PROSITE" id="PS51257">
    <property type="entry name" value="PROKAR_LIPOPROTEIN"/>
    <property type="match status" value="1"/>
</dbReference>
<proteinExistence type="predicted"/>
<dbReference type="NCBIfam" id="NF047485">
    <property type="entry name" value="LA_2478_plus"/>
    <property type="match status" value="1"/>
</dbReference>
<organism evidence="1 2">
    <name type="scientific">Leptospira neocaledonica</name>
    <dbReference type="NCBI Taxonomy" id="2023192"/>
    <lineage>
        <taxon>Bacteria</taxon>
        <taxon>Pseudomonadati</taxon>
        <taxon>Spirochaetota</taxon>
        <taxon>Spirochaetia</taxon>
        <taxon>Leptospirales</taxon>
        <taxon>Leptospiraceae</taxon>
        <taxon>Leptospira</taxon>
    </lineage>
</organism>
<dbReference type="AlphaFoldDB" id="A0A2N0A1R6"/>
<reference evidence="1 2" key="1">
    <citation type="submission" date="2017-07" db="EMBL/GenBank/DDBJ databases">
        <title>Leptospira spp. isolated from tropical soils.</title>
        <authorList>
            <person name="Thibeaux R."/>
            <person name="Iraola G."/>
            <person name="Ferres I."/>
            <person name="Bierque E."/>
            <person name="Girault D."/>
            <person name="Soupe-Gilbert M.-E."/>
            <person name="Picardeau M."/>
            <person name="Goarant C."/>
        </authorList>
    </citation>
    <scope>NUCLEOTIDE SEQUENCE [LARGE SCALE GENOMIC DNA]</scope>
    <source>
        <strain evidence="1 2">ES4-C-A1</strain>
    </source>
</reference>
<comment type="caution">
    <text evidence="1">The sequence shown here is derived from an EMBL/GenBank/DDBJ whole genome shotgun (WGS) entry which is preliminary data.</text>
</comment>
<gene>
    <name evidence="1" type="ORF">CH365_02780</name>
</gene>
<dbReference type="EMBL" id="NPEA01000002">
    <property type="protein sequence ID" value="PJZ78252.1"/>
    <property type="molecule type" value="Genomic_DNA"/>
</dbReference>
<accession>A0A2N0A1R6</accession>
<sequence length="153" mass="17204">MVSKINKTVIPFGLVLILMGTFFSVGCSKKKKAPAAVESVWKADQDGVENSNGFAWVSKYCEKVRQCADPDMKTLNPDSEAILEKRLRKDFCLEKFKESKVYTLAMQEPKLVISRTISCLKTATEADCQLIKKGVSELSEDCKWLQTLQNSKE</sequence>
<dbReference type="OrthoDB" id="340808at2"/>